<dbReference type="Proteomes" id="UP000008311">
    <property type="component" value="Unassembled WGS sequence"/>
</dbReference>
<dbReference type="AlphaFoldDB" id="B9T7J4"/>
<sequence length="74" mass="8146">MVYGSASGDETCNYHTVIKECCQASGQRVNLSKLEIFFNRNTIDSMRSSIMGIFGVKEASFLSKYLGTPSKGQI</sequence>
<dbReference type="EMBL" id="EQ974757">
    <property type="protein sequence ID" value="EEF28169.1"/>
    <property type="molecule type" value="Genomic_DNA"/>
</dbReference>
<reference evidence="2" key="1">
    <citation type="journal article" date="2010" name="Nat. Biotechnol.">
        <title>Draft genome sequence of the oilseed species Ricinus communis.</title>
        <authorList>
            <person name="Chan A.P."/>
            <person name="Crabtree J."/>
            <person name="Zhao Q."/>
            <person name="Lorenzi H."/>
            <person name="Orvis J."/>
            <person name="Puiu D."/>
            <person name="Melake-Berhan A."/>
            <person name="Jones K.M."/>
            <person name="Redman J."/>
            <person name="Chen G."/>
            <person name="Cahoon E.B."/>
            <person name="Gedil M."/>
            <person name="Stanke M."/>
            <person name="Haas B.J."/>
            <person name="Wortman J.R."/>
            <person name="Fraser-Liggett C.M."/>
            <person name="Ravel J."/>
            <person name="Rabinowicz P.D."/>
        </authorList>
    </citation>
    <scope>NUCLEOTIDE SEQUENCE [LARGE SCALE GENOMIC DNA]</scope>
    <source>
        <strain evidence="2">cv. Hale</strain>
    </source>
</reference>
<accession>B9T7J4</accession>
<keyword evidence="2" id="KW-1185">Reference proteome</keyword>
<evidence type="ECO:0000313" key="2">
    <source>
        <dbReference type="Proteomes" id="UP000008311"/>
    </source>
</evidence>
<evidence type="ECO:0000313" key="1">
    <source>
        <dbReference type="EMBL" id="EEF28169.1"/>
    </source>
</evidence>
<gene>
    <name evidence="1" type="ORF">RCOM_0220000</name>
</gene>
<dbReference type="InParanoid" id="B9T7J4"/>
<name>B9T7J4_RICCO</name>
<proteinExistence type="predicted"/>
<organism evidence="1 2">
    <name type="scientific">Ricinus communis</name>
    <name type="common">Castor bean</name>
    <dbReference type="NCBI Taxonomy" id="3988"/>
    <lineage>
        <taxon>Eukaryota</taxon>
        <taxon>Viridiplantae</taxon>
        <taxon>Streptophyta</taxon>
        <taxon>Embryophyta</taxon>
        <taxon>Tracheophyta</taxon>
        <taxon>Spermatophyta</taxon>
        <taxon>Magnoliopsida</taxon>
        <taxon>eudicotyledons</taxon>
        <taxon>Gunneridae</taxon>
        <taxon>Pentapetalae</taxon>
        <taxon>rosids</taxon>
        <taxon>fabids</taxon>
        <taxon>Malpighiales</taxon>
        <taxon>Euphorbiaceae</taxon>
        <taxon>Acalyphoideae</taxon>
        <taxon>Acalypheae</taxon>
        <taxon>Ricinus</taxon>
    </lineage>
</organism>
<protein>
    <submittedName>
        <fullName evidence="1">Uncharacterized protein</fullName>
    </submittedName>
</protein>